<dbReference type="SUPFAM" id="SSF51735">
    <property type="entry name" value="NAD(P)-binding Rossmann-fold domains"/>
    <property type="match status" value="1"/>
</dbReference>
<feature type="non-terminal residue" evidence="3">
    <location>
        <position position="1"/>
    </location>
</feature>
<dbReference type="PANTHER" id="PTHR43115">
    <property type="entry name" value="DEHYDROGENASE/REDUCTASE SDR FAMILY MEMBER 11"/>
    <property type="match status" value="1"/>
</dbReference>
<name>A0A382J3N5_9ZZZZ</name>
<proteinExistence type="inferred from homology"/>
<sequence length="113" mass="12356">HIVNISSVAGRIVFPAGSVYCATKHAITAFSEGLRQELSVRSNIRVTCIEPGVVDTELLNTITDESLKPFLENAKNMQGLKADDIANAILFAVQSPEHMNVNEILVRPTTQEH</sequence>
<organism evidence="3">
    <name type="scientific">marine metagenome</name>
    <dbReference type="NCBI Taxonomy" id="408172"/>
    <lineage>
        <taxon>unclassified sequences</taxon>
        <taxon>metagenomes</taxon>
        <taxon>ecological metagenomes</taxon>
    </lineage>
</organism>
<dbReference type="AlphaFoldDB" id="A0A382J3N5"/>
<dbReference type="Gene3D" id="3.40.50.720">
    <property type="entry name" value="NAD(P)-binding Rossmann-like Domain"/>
    <property type="match status" value="1"/>
</dbReference>
<evidence type="ECO:0008006" key="4">
    <source>
        <dbReference type="Google" id="ProtNLM"/>
    </source>
</evidence>
<dbReference type="GO" id="GO:0016491">
    <property type="term" value="F:oxidoreductase activity"/>
    <property type="evidence" value="ECO:0007669"/>
    <property type="project" value="UniProtKB-KW"/>
</dbReference>
<dbReference type="PROSITE" id="PS00061">
    <property type="entry name" value="ADH_SHORT"/>
    <property type="match status" value="1"/>
</dbReference>
<evidence type="ECO:0000313" key="3">
    <source>
        <dbReference type="EMBL" id="SVC06229.1"/>
    </source>
</evidence>
<dbReference type="PANTHER" id="PTHR43115:SF4">
    <property type="entry name" value="DEHYDROGENASE_REDUCTASE SDR FAMILY MEMBER 11"/>
    <property type="match status" value="1"/>
</dbReference>
<accession>A0A382J3N5</accession>
<dbReference type="InterPro" id="IPR002347">
    <property type="entry name" value="SDR_fam"/>
</dbReference>
<protein>
    <recommendedName>
        <fullName evidence="4">Oxidoreductase</fullName>
    </recommendedName>
</protein>
<reference evidence="3" key="1">
    <citation type="submission" date="2018-05" db="EMBL/GenBank/DDBJ databases">
        <authorList>
            <person name="Lanie J.A."/>
            <person name="Ng W.-L."/>
            <person name="Kazmierczak K.M."/>
            <person name="Andrzejewski T.M."/>
            <person name="Davidsen T.M."/>
            <person name="Wayne K.J."/>
            <person name="Tettelin H."/>
            <person name="Glass J.I."/>
            <person name="Rusch D."/>
            <person name="Podicherti R."/>
            <person name="Tsui H.-C.T."/>
            <person name="Winkler M.E."/>
        </authorList>
    </citation>
    <scope>NUCLEOTIDE SEQUENCE</scope>
</reference>
<dbReference type="InterPro" id="IPR020904">
    <property type="entry name" value="Sc_DH/Rdtase_CS"/>
</dbReference>
<dbReference type="EMBL" id="UINC01071377">
    <property type="protein sequence ID" value="SVC06229.1"/>
    <property type="molecule type" value="Genomic_DNA"/>
</dbReference>
<dbReference type="Pfam" id="PF00106">
    <property type="entry name" value="adh_short"/>
    <property type="match status" value="1"/>
</dbReference>
<gene>
    <name evidence="3" type="ORF">METZ01_LOCUS259083</name>
</gene>
<comment type="similarity">
    <text evidence="1">Belongs to the short-chain dehydrogenases/reductases (SDR) family.</text>
</comment>
<dbReference type="PRINTS" id="PR00081">
    <property type="entry name" value="GDHRDH"/>
</dbReference>
<evidence type="ECO:0000256" key="2">
    <source>
        <dbReference type="ARBA" id="ARBA00023002"/>
    </source>
</evidence>
<evidence type="ECO:0000256" key="1">
    <source>
        <dbReference type="ARBA" id="ARBA00006484"/>
    </source>
</evidence>
<dbReference type="InterPro" id="IPR036291">
    <property type="entry name" value="NAD(P)-bd_dom_sf"/>
</dbReference>
<keyword evidence="2" id="KW-0560">Oxidoreductase</keyword>